<dbReference type="PANTHER" id="PTHR11886:SF35">
    <property type="entry name" value="DYNEIN LIGHT CHAIN"/>
    <property type="match status" value="1"/>
</dbReference>
<organism evidence="11 12">
    <name type="scientific">Paragonimus westermani</name>
    <dbReference type="NCBI Taxonomy" id="34504"/>
    <lineage>
        <taxon>Eukaryota</taxon>
        <taxon>Metazoa</taxon>
        <taxon>Spiralia</taxon>
        <taxon>Lophotrochozoa</taxon>
        <taxon>Platyhelminthes</taxon>
        <taxon>Trematoda</taxon>
        <taxon>Digenea</taxon>
        <taxon>Plagiorchiida</taxon>
        <taxon>Troglotremata</taxon>
        <taxon>Troglotrematidae</taxon>
        <taxon>Paragonimus</taxon>
    </lineage>
</organism>
<dbReference type="GO" id="GO:0005874">
    <property type="term" value="C:microtubule"/>
    <property type="evidence" value="ECO:0007669"/>
    <property type="project" value="UniProtKB-KW"/>
</dbReference>
<dbReference type="PANTHER" id="PTHR11886">
    <property type="entry name" value="DYNEIN LIGHT CHAIN"/>
    <property type="match status" value="1"/>
</dbReference>
<dbReference type="SUPFAM" id="SSF54648">
    <property type="entry name" value="DLC"/>
    <property type="match status" value="1"/>
</dbReference>
<keyword evidence="12" id="KW-1185">Reference proteome</keyword>
<accession>A0A5J4N9V9</accession>
<keyword evidence="5 10" id="KW-0493">Microtubule</keyword>
<dbReference type="GO" id="GO:0015031">
    <property type="term" value="P:protein transport"/>
    <property type="evidence" value="ECO:0007669"/>
    <property type="project" value="UniProtKB-KW"/>
</dbReference>
<gene>
    <name evidence="11" type="ORF">DEA37_0012290</name>
</gene>
<keyword evidence="4 10" id="KW-0963">Cytoplasm</keyword>
<evidence type="ECO:0000256" key="8">
    <source>
        <dbReference type="ARBA" id="ARBA00023212"/>
    </source>
</evidence>
<keyword evidence="8 10" id="KW-0206">Cytoskeleton</keyword>
<keyword evidence="10" id="KW-0505">Motor protein</keyword>
<evidence type="ECO:0000256" key="9">
    <source>
        <dbReference type="ARBA" id="ARBA00023242"/>
    </source>
</evidence>
<dbReference type="Proteomes" id="UP000324629">
    <property type="component" value="Unassembled WGS sequence"/>
</dbReference>
<evidence type="ECO:0000256" key="4">
    <source>
        <dbReference type="ARBA" id="ARBA00022490"/>
    </source>
</evidence>
<comment type="subcellular location">
    <subcellularLocation>
        <location evidence="2 10">Cytoplasm</location>
        <location evidence="2 10">Cytoskeleton</location>
    </subcellularLocation>
    <subcellularLocation>
        <location evidence="1">Nucleus</location>
    </subcellularLocation>
</comment>
<dbReference type="FunFam" id="3.30.740.10:FF:000005">
    <property type="entry name" value="Dynein light chain"/>
    <property type="match status" value="1"/>
</dbReference>
<proteinExistence type="inferred from homology"/>
<evidence type="ECO:0000313" key="12">
    <source>
        <dbReference type="Proteomes" id="UP000324629"/>
    </source>
</evidence>
<keyword evidence="9" id="KW-0539">Nucleus</keyword>
<evidence type="ECO:0000256" key="10">
    <source>
        <dbReference type="RuleBase" id="RU365010"/>
    </source>
</evidence>
<dbReference type="Pfam" id="PF01221">
    <property type="entry name" value="Dynein_light"/>
    <property type="match status" value="1"/>
</dbReference>
<evidence type="ECO:0000256" key="3">
    <source>
        <dbReference type="ARBA" id="ARBA00022448"/>
    </source>
</evidence>
<comment type="similarity">
    <text evidence="10">Belongs to the dynein light chain family.</text>
</comment>
<dbReference type="GO" id="GO:0051028">
    <property type="term" value="P:mRNA transport"/>
    <property type="evidence" value="ECO:0007669"/>
    <property type="project" value="UniProtKB-KW"/>
</dbReference>
<keyword evidence="6" id="KW-0509">mRNA transport</keyword>
<dbReference type="GO" id="GO:0005868">
    <property type="term" value="C:cytoplasmic dynein complex"/>
    <property type="evidence" value="ECO:0007669"/>
    <property type="project" value="TreeGrafter"/>
</dbReference>
<sequence length="89" mass="10662">MAQQVAKIRKVEMPREMQERAIQVAADALERYTQDWEIGAHVREQFDNQYKPVWHCIVGRSFGGSVAYEENHFIHFYLRNRAFMLFKWG</sequence>
<dbReference type="InterPro" id="IPR037177">
    <property type="entry name" value="DLC_sf"/>
</dbReference>
<dbReference type="GO" id="GO:0005634">
    <property type="term" value="C:nucleus"/>
    <property type="evidence" value="ECO:0007669"/>
    <property type="project" value="UniProtKB-SubCell"/>
</dbReference>
<evidence type="ECO:0000313" key="11">
    <source>
        <dbReference type="EMBL" id="KAA3672009.1"/>
    </source>
</evidence>
<dbReference type="SMART" id="SM01375">
    <property type="entry name" value="Dynein_light"/>
    <property type="match status" value="1"/>
</dbReference>
<keyword evidence="7" id="KW-0653">Protein transport</keyword>
<evidence type="ECO:0000256" key="7">
    <source>
        <dbReference type="ARBA" id="ARBA00022927"/>
    </source>
</evidence>
<dbReference type="GO" id="GO:0045505">
    <property type="term" value="F:dynein intermediate chain binding"/>
    <property type="evidence" value="ECO:0007669"/>
    <property type="project" value="TreeGrafter"/>
</dbReference>
<comment type="caution">
    <text evidence="11">The sequence shown here is derived from an EMBL/GenBank/DDBJ whole genome shotgun (WGS) entry which is preliminary data.</text>
</comment>
<evidence type="ECO:0000256" key="5">
    <source>
        <dbReference type="ARBA" id="ARBA00022701"/>
    </source>
</evidence>
<name>A0A5J4N9V9_9TREM</name>
<dbReference type="GO" id="GO:0007017">
    <property type="term" value="P:microtubule-based process"/>
    <property type="evidence" value="ECO:0007669"/>
    <property type="project" value="InterPro"/>
</dbReference>
<dbReference type="InterPro" id="IPR001372">
    <property type="entry name" value="Dynein_light_chain_typ-1/2"/>
</dbReference>
<reference evidence="11 12" key="1">
    <citation type="journal article" date="2019" name="Gigascience">
        <title>Whole-genome sequence of the oriental lung fluke Paragonimus westermani.</title>
        <authorList>
            <person name="Oey H."/>
            <person name="Zakrzewski M."/>
            <person name="Narain K."/>
            <person name="Devi K.R."/>
            <person name="Agatsuma T."/>
            <person name="Nawaratna S."/>
            <person name="Gobert G.N."/>
            <person name="Jones M.K."/>
            <person name="Ragan M.A."/>
            <person name="McManus D.P."/>
            <person name="Krause L."/>
        </authorList>
    </citation>
    <scope>NUCLEOTIDE SEQUENCE [LARGE SCALE GENOMIC DNA]</scope>
    <source>
        <strain evidence="11 12">IND2009</strain>
    </source>
</reference>
<keyword evidence="3" id="KW-0813">Transport</keyword>
<dbReference type="EMBL" id="QNGE01005494">
    <property type="protein sequence ID" value="KAA3672009.1"/>
    <property type="molecule type" value="Genomic_DNA"/>
</dbReference>
<evidence type="ECO:0000256" key="2">
    <source>
        <dbReference type="ARBA" id="ARBA00004245"/>
    </source>
</evidence>
<evidence type="ECO:0000256" key="6">
    <source>
        <dbReference type="ARBA" id="ARBA00022816"/>
    </source>
</evidence>
<protein>
    <recommendedName>
        <fullName evidence="10">Dynein light chain</fullName>
    </recommendedName>
</protein>
<dbReference type="AlphaFoldDB" id="A0A5J4N9V9"/>
<evidence type="ECO:0000256" key="1">
    <source>
        <dbReference type="ARBA" id="ARBA00004123"/>
    </source>
</evidence>
<dbReference type="Gene3D" id="3.30.740.10">
    <property type="entry name" value="Protein Inhibitor Of Neuronal Nitric Oxide Synthase"/>
    <property type="match status" value="1"/>
</dbReference>
<keyword evidence="10" id="KW-0243">Dynein</keyword>